<dbReference type="Pfam" id="PF06724">
    <property type="entry name" value="DUF1206"/>
    <property type="match status" value="3"/>
</dbReference>
<organism evidence="3 4">
    <name type="scientific">Jannaschia helgolandensis</name>
    <dbReference type="NCBI Taxonomy" id="188906"/>
    <lineage>
        <taxon>Bacteria</taxon>
        <taxon>Pseudomonadati</taxon>
        <taxon>Pseudomonadota</taxon>
        <taxon>Alphaproteobacteria</taxon>
        <taxon>Rhodobacterales</taxon>
        <taxon>Roseobacteraceae</taxon>
        <taxon>Jannaschia</taxon>
    </lineage>
</organism>
<evidence type="ECO:0000256" key="1">
    <source>
        <dbReference type="SAM" id="Phobius"/>
    </source>
</evidence>
<proteinExistence type="predicted"/>
<keyword evidence="1" id="KW-0812">Transmembrane</keyword>
<dbReference type="OrthoDB" id="5702018at2"/>
<reference evidence="3 4" key="1">
    <citation type="submission" date="2016-10" db="EMBL/GenBank/DDBJ databases">
        <authorList>
            <person name="de Groot N.N."/>
        </authorList>
    </citation>
    <scope>NUCLEOTIDE SEQUENCE [LARGE SCALE GENOMIC DNA]</scope>
    <source>
        <strain evidence="3 4">DSM 14858</strain>
    </source>
</reference>
<name>A0A1H7S370_9RHOB</name>
<dbReference type="AlphaFoldDB" id="A0A1H7S370"/>
<dbReference type="STRING" id="188906.SAMN04488526_3221"/>
<dbReference type="InterPro" id="IPR009597">
    <property type="entry name" value="DUF1206"/>
</dbReference>
<keyword evidence="1" id="KW-1133">Transmembrane helix</keyword>
<evidence type="ECO:0000313" key="3">
    <source>
        <dbReference type="EMBL" id="SEL66244.1"/>
    </source>
</evidence>
<sequence length="274" mass="28772">MSDSSWTIPIMRTGYAGRGITYLAVAGLSLFAIWRGGDAKGTSSTMEALSGSIWGVLTLWLIALGLAAYMMWRLVDAWNDLEDYGTDAKGIVSRIGMATTGLVHGALAGLAAFAALGIEGSGGGIPGFVSAVLGWPGGWLIVGLGGLLTFGAGVYEIRKGVKASHRKHLAANPFTENWDWAIRTGVIAQGVLIVIIGAFLVFAAWTGQAGETGGVERAFDFLENQSFGNFLVIAICIALIGFAFYCFVNAAYRVIPKASDPDLKTVAAKLRAMG</sequence>
<feature type="domain" description="DUF1206" evidence="2">
    <location>
        <begin position="14"/>
        <end position="79"/>
    </location>
</feature>
<gene>
    <name evidence="3" type="ORF">SAMN04488526_3221</name>
</gene>
<feature type="domain" description="DUF1206" evidence="2">
    <location>
        <begin position="95"/>
        <end position="162"/>
    </location>
</feature>
<feature type="transmembrane region" description="Helical" evidence="1">
    <location>
        <begin position="54"/>
        <end position="75"/>
    </location>
</feature>
<evidence type="ECO:0000313" key="4">
    <source>
        <dbReference type="Proteomes" id="UP000199283"/>
    </source>
</evidence>
<keyword evidence="1" id="KW-0472">Membrane</keyword>
<accession>A0A1H7S370</accession>
<keyword evidence="4" id="KW-1185">Reference proteome</keyword>
<feature type="transmembrane region" description="Helical" evidence="1">
    <location>
        <begin position="15"/>
        <end position="34"/>
    </location>
</feature>
<dbReference type="EMBL" id="FNZQ01000007">
    <property type="protein sequence ID" value="SEL66244.1"/>
    <property type="molecule type" value="Genomic_DNA"/>
</dbReference>
<feature type="domain" description="DUF1206" evidence="2">
    <location>
        <begin position="185"/>
        <end position="253"/>
    </location>
</feature>
<dbReference type="Proteomes" id="UP000199283">
    <property type="component" value="Unassembled WGS sequence"/>
</dbReference>
<evidence type="ECO:0000259" key="2">
    <source>
        <dbReference type="Pfam" id="PF06724"/>
    </source>
</evidence>
<protein>
    <recommendedName>
        <fullName evidence="2">DUF1206 domain-containing protein</fullName>
    </recommendedName>
</protein>
<feature type="transmembrane region" description="Helical" evidence="1">
    <location>
        <begin position="138"/>
        <end position="157"/>
    </location>
</feature>
<feature type="transmembrane region" description="Helical" evidence="1">
    <location>
        <begin position="186"/>
        <end position="207"/>
    </location>
</feature>
<feature type="transmembrane region" description="Helical" evidence="1">
    <location>
        <begin position="95"/>
        <end position="118"/>
    </location>
</feature>
<feature type="transmembrane region" description="Helical" evidence="1">
    <location>
        <begin position="227"/>
        <end position="248"/>
    </location>
</feature>
<dbReference type="RefSeq" id="WP_092764677.1">
    <property type="nucleotide sequence ID" value="NZ_FNZQ01000007.1"/>
</dbReference>